<evidence type="ECO:0000313" key="1">
    <source>
        <dbReference type="EMBL" id="KFI18365.1"/>
    </source>
</evidence>
<dbReference type="AlphaFoldDB" id="A0A0E2Z4C6"/>
<dbReference type="Proteomes" id="UP000028839">
    <property type="component" value="Unassembled WGS sequence"/>
</dbReference>
<protein>
    <submittedName>
        <fullName evidence="1">Uncharacterized protein</fullName>
    </submittedName>
</protein>
<dbReference type="EMBL" id="JPGN01000083">
    <property type="protein sequence ID" value="KFI18365.1"/>
    <property type="molecule type" value="Genomic_DNA"/>
</dbReference>
<evidence type="ECO:0000313" key="2">
    <source>
        <dbReference type="Proteomes" id="UP000028839"/>
    </source>
</evidence>
<sequence length="147" mass="15778">MVDDFSFTTQGGPGSINFGHSGTWYNPSTSGQGFLIDVIPSRGELFVAWFTFNSDGTGQRWFTAQGPFENNRGELTLFETTGGVFNDPTPVATTEVGTLNIEFQSCTNGTVSFNIPDEGLQGIIPLVKLVPDVICNDLANGSLMVSE</sequence>
<comment type="caution">
    <text evidence="1">The sequence shown here is derived from an EMBL/GenBank/DDBJ whole genome shotgun (WGS) entry which is preliminary data.</text>
</comment>
<accession>A0A0E2Z4C6</accession>
<gene>
    <name evidence="1" type="ORF">IB75_14585</name>
</gene>
<dbReference type="HOGENOM" id="CLU_1766080_0_0_6"/>
<proteinExistence type="predicted"/>
<dbReference type="OrthoDB" id="5768746at2"/>
<organism evidence="1 2">
    <name type="scientific">Nitrosococcus oceani C-27</name>
    <dbReference type="NCBI Taxonomy" id="314279"/>
    <lineage>
        <taxon>Bacteria</taxon>
        <taxon>Pseudomonadati</taxon>
        <taxon>Pseudomonadota</taxon>
        <taxon>Gammaproteobacteria</taxon>
        <taxon>Chromatiales</taxon>
        <taxon>Chromatiaceae</taxon>
        <taxon>Nitrosococcus</taxon>
    </lineage>
</organism>
<reference evidence="1 2" key="1">
    <citation type="submission" date="2014-07" db="EMBL/GenBank/DDBJ databases">
        <title>Comparative analysis of Nitrosococcus oceani genome inventories of strains from Pacific and Atlantic gyres.</title>
        <authorList>
            <person name="Lim C.K."/>
            <person name="Wang L."/>
            <person name="Sayavedra-Soto L.A."/>
            <person name="Klotz M.G."/>
        </authorList>
    </citation>
    <scope>NUCLEOTIDE SEQUENCE [LARGE SCALE GENOMIC DNA]</scope>
    <source>
        <strain evidence="1 2">C-27</strain>
    </source>
</reference>
<name>A0A0E2Z4C6_9GAMM</name>